<dbReference type="OrthoDB" id="6204154at2759"/>
<keyword evidence="3" id="KW-1185">Reference proteome</keyword>
<feature type="transmembrane region" description="Helical" evidence="2">
    <location>
        <begin position="119"/>
        <end position="142"/>
    </location>
</feature>
<reference evidence="3" key="1">
    <citation type="submission" date="2024-06" db="UniProtKB">
        <authorList>
            <consortium name="RefSeq"/>
        </authorList>
    </citation>
    <scope>NUCLEOTIDE SEQUENCE [LARGE SCALE GENOMIC DNA]</scope>
</reference>
<protein>
    <submittedName>
        <fullName evidence="4">Uncharacterized protein LOC111108526</fullName>
    </submittedName>
</protein>
<accession>A0A8B8BB14</accession>
<dbReference type="RefSeq" id="XP_022300196.1">
    <property type="nucleotide sequence ID" value="XM_022444488.1"/>
</dbReference>
<reference evidence="4" key="2">
    <citation type="submission" date="2025-08" db="UniProtKB">
        <authorList>
            <consortium name="RefSeq"/>
        </authorList>
    </citation>
    <scope>IDENTIFICATION</scope>
    <source>
        <tissue evidence="4">Whole sample</tissue>
    </source>
</reference>
<keyword evidence="2" id="KW-0812">Transmembrane</keyword>
<evidence type="ECO:0000256" key="1">
    <source>
        <dbReference type="SAM" id="MobiDB-lite"/>
    </source>
</evidence>
<sequence length="214" mass="24003">MEFSQTERCPETFRDWSDRARAKCTKSDQYHCVEDEFVRTVEVCVQSIWIEPGHCPVYNTNAKKMDSKKCFGSNCPLEVYSSDDVYKYDSCQPSSLSTTLSTKQTIRDTIPPTTSSNGAVIAVPVIGILFVIVLSVVGVILWKRKEEKELLSCLQGTGTNPNESEQENTTENEPLNPGHEDNPQINNEVTMAQDRMSHGTFANVSVQLRMLLSL</sequence>
<evidence type="ECO:0000313" key="4">
    <source>
        <dbReference type="RefSeq" id="XP_022300196.1"/>
    </source>
</evidence>
<evidence type="ECO:0000313" key="3">
    <source>
        <dbReference type="Proteomes" id="UP000694844"/>
    </source>
</evidence>
<evidence type="ECO:0000256" key="2">
    <source>
        <dbReference type="SAM" id="Phobius"/>
    </source>
</evidence>
<dbReference type="KEGG" id="cvn:111108526"/>
<keyword evidence="2" id="KW-0472">Membrane</keyword>
<keyword evidence="2" id="KW-1133">Transmembrane helix</keyword>
<gene>
    <name evidence="4" type="primary">LOC111108526</name>
</gene>
<dbReference type="GeneID" id="111108526"/>
<dbReference type="AlphaFoldDB" id="A0A8B8BB14"/>
<feature type="region of interest" description="Disordered" evidence="1">
    <location>
        <begin position="154"/>
        <end position="185"/>
    </location>
</feature>
<proteinExistence type="predicted"/>
<organism evidence="3 4">
    <name type="scientific">Crassostrea virginica</name>
    <name type="common">Eastern oyster</name>
    <dbReference type="NCBI Taxonomy" id="6565"/>
    <lineage>
        <taxon>Eukaryota</taxon>
        <taxon>Metazoa</taxon>
        <taxon>Spiralia</taxon>
        <taxon>Lophotrochozoa</taxon>
        <taxon>Mollusca</taxon>
        <taxon>Bivalvia</taxon>
        <taxon>Autobranchia</taxon>
        <taxon>Pteriomorphia</taxon>
        <taxon>Ostreida</taxon>
        <taxon>Ostreoidea</taxon>
        <taxon>Ostreidae</taxon>
        <taxon>Crassostrea</taxon>
    </lineage>
</organism>
<name>A0A8B8BB14_CRAVI</name>
<dbReference type="Proteomes" id="UP000694844">
    <property type="component" value="Chromosome 1"/>
</dbReference>